<gene>
    <name evidence="1" type="ORF">BHAOGJBA_5122</name>
</gene>
<accession>A0AAV4ZUL4</accession>
<reference evidence="1" key="2">
    <citation type="submission" date="2021-08" db="EMBL/GenBank/DDBJ databases">
        <authorList>
            <person name="Tani A."/>
            <person name="Ola A."/>
            <person name="Ogura Y."/>
            <person name="Katsura K."/>
            <person name="Hayashi T."/>
        </authorList>
    </citation>
    <scope>NUCLEOTIDE SEQUENCE</scope>
    <source>
        <strain evidence="1">DSM 16372</strain>
    </source>
</reference>
<organism evidence="1 2">
    <name type="scientific">Methylobacterium hispanicum</name>
    <dbReference type="NCBI Taxonomy" id="270350"/>
    <lineage>
        <taxon>Bacteria</taxon>
        <taxon>Pseudomonadati</taxon>
        <taxon>Pseudomonadota</taxon>
        <taxon>Alphaproteobacteria</taxon>
        <taxon>Hyphomicrobiales</taxon>
        <taxon>Methylobacteriaceae</taxon>
        <taxon>Methylobacterium</taxon>
    </lineage>
</organism>
<dbReference type="Proteomes" id="UP001055247">
    <property type="component" value="Unassembled WGS sequence"/>
</dbReference>
<name>A0AAV4ZUL4_9HYPH</name>
<evidence type="ECO:0000313" key="1">
    <source>
        <dbReference type="EMBL" id="GJD91574.1"/>
    </source>
</evidence>
<reference evidence="1" key="1">
    <citation type="journal article" date="2016" name="Front. Microbiol.">
        <title>Genome Sequence of the Piezophilic, Mesophilic Sulfate-Reducing Bacterium Desulfovibrio indicus J2T.</title>
        <authorList>
            <person name="Cao J."/>
            <person name="Maignien L."/>
            <person name="Shao Z."/>
            <person name="Alain K."/>
            <person name="Jebbar M."/>
        </authorList>
    </citation>
    <scope>NUCLEOTIDE SEQUENCE</scope>
    <source>
        <strain evidence="1">DSM 16372</strain>
    </source>
</reference>
<comment type="caution">
    <text evidence="1">The sequence shown here is derived from an EMBL/GenBank/DDBJ whole genome shotgun (WGS) entry which is preliminary data.</text>
</comment>
<dbReference type="EMBL" id="BPQO01000029">
    <property type="protein sequence ID" value="GJD91574.1"/>
    <property type="molecule type" value="Genomic_DNA"/>
</dbReference>
<sequence length="333" mass="36300">MALSIEASVQAALRRTVFHAGRASAAYDASGLGVAIDALRRRREALWTTEAEGFAPVAMEELCRLLSEDAATHVGKSARFARAAHASLVREAGLRQAAIGPADLFDLADDMAAGLLGGGRSLRPDPANLSDAGVETAADMQAIVQSMAEALADAERSGEPADAAEFLRWVLRRPDLNQADRHARRLVRVLSLRLSQRTIGFPAGLSRGLAQHRGTLMDTVEDRDVFLRMLLAHWQLDLEATGRQIGDVERLRRNLVEDVHRRYRRRSPLVEPMVDYLLSNPVSSIGSAARTLDITGRGAGLIFSRLTAAGILRQQDEKQKNRTFVCPRAAEAV</sequence>
<keyword evidence="2" id="KW-1185">Reference proteome</keyword>
<evidence type="ECO:0008006" key="3">
    <source>
        <dbReference type="Google" id="ProtNLM"/>
    </source>
</evidence>
<protein>
    <recommendedName>
        <fullName evidence="3">HTH DNA binding domain-containing protein</fullName>
    </recommendedName>
</protein>
<proteinExistence type="predicted"/>
<dbReference type="RefSeq" id="WP_238231547.1">
    <property type="nucleotide sequence ID" value="NZ_BPQO01000029.1"/>
</dbReference>
<dbReference type="AlphaFoldDB" id="A0AAV4ZUL4"/>
<evidence type="ECO:0000313" key="2">
    <source>
        <dbReference type="Proteomes" id="UP001055247"/>
    </source>
</evidence>